<keyword evidence="2" id="KW-0813">Transport</keyword>
<dbReference type="PROSITE" id="PS00211">
    <property type="entry name" value="ABC_TRANSPORTER_1"/>
    <property type="match status" value="1"/>
</dbReference>
<dbReference type="AlphaFoldDB" id="A0A396ZAQ2"/>
<feature type="domain" description="ABC transporter" evidence="5">
    <location>
        <begin position="7"/>
        <end position="246"/>
    </location>
</feature>
<dbReference type="Gene3D" id="3.40.50.300">
    <property type="entry name" value="P-loop containing nucleotide triphosphate hydrolases"/>
    <property type="match status" value="1"/>
</dbReference>
<dbReference type="OrthoDB" id="9789994at2"/>
<comment type="similarity">
    <text evidence="1">Belongs to the ABC transporter superfamily.</text>
</comment>
<dbReference type="Proteomes" id="UP000265798">
    <property type="component" value="Unassembled WGS sequence"/>
</dbReference>
<proteinExistence type="inferred from homology"/>
<evidence type="ECO:0000313" key="6">
    <source>
        <dbReference type="EMBL" id="RHX90797.1"/>
    </source>
</evidence>
<dbReference type="GO" id="GO:0016887">
    <property type="term" value="F:ATP hydrolysis activity"/>
    <property type="evidence" value="ECO:0007669"/>
    <property type="project" value="InterPro"/>
</dbReference>
<gene>
    <name evidence="6" type="ORF">DLM75_10485</name>
</gene>
<dbReference type="InterPro" id="IPR050153">
    <property type="entry name" value="Metal_Ion_Import_ABC"/>
</dbReference>
<evidence type="ECO:0000256" key="1">
    <source>
        <dbReference type="ARBA" id="ARBA00005417"/>
    </source>
</evidence>
<dbReference type="GO" id="GO:0005524">
    <property type="term" value="F:ATP binding"/>
    <property type="evidence" value="ECO:0007669"/>
    <property type="project" value="UniProtKB-KW"/>
</dbReference>
<evidence type="ECO:0000256" key="2">
    <source>
        <dbReference type="ARBA" id="ARBA00022448"/>
    </source>
</evidence>
<dbReference type="RefSeq" id="WP_118968441.1">
    <property type="nucleotide sequence ID" value="NZ_QHCT01000002.1"/>
</dbReference>
<dbReference type="EMBL" id="QHCT01000002">
    <property type="protein sequence ID" value="RHX90797.1"/>
    <property type="molecule type" value="Genomic_DNA"/>
</dbReference>
<dbReference type="InterPro" id="IPR003439">
    <property type="entry name" value="ABC_transporter-like_ATP-bd"/>
</dbReference>
<evidence type="ECO:0000256" key="4">
    <source>
        <dbReference type="ARBA" id="ARBA00022840"/>
    </source>
</evidence>
<name>A0A396ZAQ2_9LEPT</name>
<sequence length="274" mass="31394">MKSDSLLSLEEVSYKPTGKIILDKVSFRILEHEHCVLLGRNGAGKSTVVNLIYGMIWATSGTIRLFQETYGETAIQELRKKIGILDASQQENALQRKLTVFDVILTGLFHTIGYYRDPNPEEEKKALQILEDADLLSKKDQFYVTLSSGEKKKILFLRSLVSEPDLLILDEPCSSLDLTAREDFLGFLKRYHSQRKFTSLYITHRPEEIPEFYTKAVLLKEGRVLNAGPIEESFTEEHLQELYDLSLKVKRINGTWSVIPKRNESNTAHSRIPF</sequence>
<evidence type="ECO:0000313" key="7">
    <source>
        <dbReference type="Proteomes" id="UP000265798"/>
    </source>
</evidence>
<dbReference type="PANTHER" id="PTHR42734:SF5">
    <property type="entry name" value="IRON TRANSPORT SYSTEM ATP-BINDING PROTEIN HI_0361-RELATED"/>
    <property type="match status" value="1"/>
</dbReference>
<keyword evidence="3" id="KW-0547">Nucleotide-binding</keyword>
<dbReference type="PROSITE" id="PS50893">
    <property type="entry name" value="ABC_TRANSPORTER_2"/>
    <property type="match status" value="1"/>
</dbReference>
<dbReference type="PANTHER" id="PTHR42734">
    <property type="entry name" value="METAL TRANSPORT SYSTEM ATP-BINDING PROTEIN TM_0124-RELATED"/>
    <property type="match status" value="1"/>
</dbReference>
<dbReference type="InterPro" id="IPR027417">
    <property type="entry name" value="P-loop_NTPase"/>
</dbReference>
<protein>
    <submittedName>
        <fullName evidence="6">ABC transporter ATP-binding protein</fullName>
    </submittedName>
</protein>
<dbReference type="Pfam" id="PF00005">
    <property type="entry name" value="ABC_tran"/>
    <property type="match status" value="1"/>
</dbReference>
<comment type="caution">
    <text evidence="6">The sequence shown here is derived from an EMBL/GenBank/DDBJ whole genome shotgun (WGS) entry which is preliminary data.</text>
</comment>
<evidence type="ECO:0000256" key="3">
    <source>
        <dbReference type="ARBA" id="ARBA00022741"/>
    </source>
</evidence>
<dbReference type="SUPFAM" id="SSF52540">
    <property type="entry name" value="P-loop containing nucleoside triphosphate hydrolases"/>
    <property type="match status" value="1"/>
</dbReference>
<accession>A0A396ZAQ2</accession>
<reference evidence="7" key="1">
    <citation type="submission" date="2018-05" db="EMBL/GenBank/DDBJ databases">
        <title>Leptospira yasudae sp. nov. and Leptospira stimsonii sp. nov., two pathogenic species of the genus Leptospira isolated from environmental sources.</title>
        <authorList>
            <person name="Casanovas-Massana A."/>
            <person name="Hamond C."/>
            <person name="Santos L.A."/>
            <person name="Hacker K.P."/>
            <person name="Balassiano I."/>
            <person name="Medeiros M.A."/>
            <person name="Reis M.G."/>
            <person name="Ko A.I."/>
            <person name="Wunder E.A."/>
        </authorList>
    </citation>
    <scope>NUCLEOTIDE SEQUENCE [LARGE SCALE GENOMIC DNA]</scope>
    <source>
        <strain evidence="7">Yale</strain>
    </source>
</reference>
<organism evidence="6 7">
    <name type="scientific">Leptospira stimsonii</name>
    <dbReference type="NCBI Taxonomy" id="2202203"/>
    <lineage>
        <taxon>Bacteria</taxon>
        <taxon>Pseudomonadati</taxon>
        <taxon>Spirochaetota</taxon>
        <taxon>Spirochaetia</taxon>
        <taxon>Leptospirales</taxon>
        <taxon>Leptospiraceae</taxon>
        <taxon>Leptospira</taxon>
    </lineage>
</organism>
<keyword evidence="4 6" id="KW-0067">ATP-binding</keyword>
<dbReference type="InterPro" id="IPR017871">
    <property type="entry name" value="ABC_transporter-like_CS"/>
</dbReference>
<evidence type="ECO:0000259" key="5">
    <source>
        <dbReference type="PROSITE" id="PS50893"/>
    </source>
</evidence>